<evidence type="ECO:0000256" key="1">
    <source>
        <dbReference type="ARBA" id="ARBA00001933"/>
    </source>
</evidence>
<feature type="region of interest" description="Disordered" evidence="5">
    <location>
        <begin position="392"/>
        <end position="429"/>
    </location>
</feature>
<dbReference type="GO" id="GO:0030170">
    <property type="term" value="F:pyridoxal phosphate binding"/>
    <property type="evidence" value="ECO:0007669"/>
    <property type="project" value="InterPro"/>
</dbReference>
<dbReference type="GO" id="GO:0016740">
    <property type="term" value="F:transferase activity"/>
    <property type="evidence" value="ECO:0007669"/>
    <property type="project" value="UniProtKB-KW"/>
</dbReference>
<comment type="similarity">
    <text evidence="2">Belongs to the class-II pyridoxal-phosphate-dependent aminotransferase family. BioF subfamily.</text>
</comment>
<comment type="caution">
    <text evidence="7">The sequence shown here is derived from an EMBL/GenBank/DDBJ whole genome shotgun (WGS) entry which is preliminary data.</text>
</comment>
<reference evidence="7" key="1">
    <citation type="submission" date="2018-01" db="EMBL/GenBank/DDBJ databases">
        <authorList>
            <person name="Mao J.F."/>
        </authorList>
    </citation>
    <scope>NUCLEOTIDE SEQUENCE</scope>
    <source>
        <strain evidence="7">Huo1</strain>
        <tissue evidence="7">Leaf</tissue>
    </source>
</reference>
<dbReference type="PANTHER" id="PTHR13693">
    <property type="entry name" value="CLASS II AMINOTRANSFERASE/8-AMINO-7-OXONONANOATE SYNTHASE"/>
    <property type="match status" value="1"/>
</dbReference>
<keyword evidence="3" id="KW-0808">Transferase</keyword>
<keyword evidence="4" id="KW-0663">Pyridoxal phosphate</keyword>
<evidence type="ECO:0000256" key="2">
    <source>
        <dbReference type="ARBA" id="ARBA00010008"/>
    </source>
</evidence>
<protein>
    <recommendedName>
        <fullName evidence="6">Aminotransferase class I/classII large domain-containing protein</fullName>
    </recommendedName>
</protein>
<dbReference type="SUPFAM" id="SSF53383">
    <property type="entry name" value="PLP-dependent transferases"/>
    <property type="match status" value="1"/>
</dbReference>
<reference evidence="7" key="2">
    <citation type="submission" date="2020-08" db="EMBL/GenBank/DDBJ databases">
        <title>Plant Genome Project.</title>
        <authorList>
            <person name="Zhang R.-G."/>
        </authorList>
    </citation>
    <scope>NUCLEOTIDE SEQUENCE</scope>
    <source>
        <strain evidence="7">Huo1</strain>
        <tissue evidence="7">Leaf</tissue>
    </source>
</reference>
<evidence type="ECO:0000256" key="4">
    <source>
        <dbReference type="ARBA" id="ARBA00022898"/>
    </source>
</evidence>
<evidence type="ECO:0000313" key="7">
    <source>
        <dbReference type="EMBL" id="KAG6415976.1"/>
    </source>
</evidence>
<dbReference type="EMBL" id="PNBA02000008">
    <property type="protein sequence ID" value="KAG6415976.1"/>
    <property type="molecule type" value="Genomic_DNA"/>
</dbReference>
<dbReference type="Gene3D" id="3.40.640.10">
    <property type="entry name" value="Type I PLP-dependent aspartate aminotransferase-like (Major domain)"/>
    <property type="match status" value="2"/>
</dbReference>
<comment type="cofactor">
    <cofactor evidence="1">
        <name>pyridoxal 5'-phosphate</name>
        <dbReference type="ChEBI" id="CHEBI:597326"/>
    </cofactor>
</comment>
<feature type="compositionally biased region" description="Gly residues" evidence="5">
    <location>
        <begin position="407"/>
        <end position="426"/>
    </location>
</feature>
<dbReference type="PANTHER" id="PTHR13693:SF77">
    <property type="entry name" value="8-AMINO-7-OXONONANOATE SYNTHASE"/>
    <property type="match status" value="1"/>
</dbReference>
<dbReference type="Pfam" id="PF00155">
    <property type="entry name" value="Aminotran_1_2"/>
    <property type="match status" value="1"/>
</dbReference>
<dbReference type="InterPro" id="IPR015424">
    <property type="entry name" value="PyrdxlP-dep_Trfase"/>
</dbReference>
<sequence length="539" mass="59161">MEVNGWEMWVGEAIAKLHSLQILRSLRPILQSASIPNPDLQFQVFHAPNKWDRASVELLISHSTFQKWLHILPSSGDDNDVVCENGEAADTADGEFKKLIVFSGNDYLGLSSHPMVRDAAIKACFNFVTSNFIVSVAAQEHGMGPRGSALICGYTSYHRLLESPLANLKRKEDCLLCPTGFSANMAFMTAVGNIGNAVAFVYRHCDMYHLDELLSNCPMEKKVVVTDSLFSMDGDFAPMVELAKLRKKHGFLFVIDDVKKYLLSLKKIASKNTLEIICDAAPILPLFADKMVVVQRKCLTEDDVDISIGILSKAAGCHGGFIACSKKWKMLIQSTGRAFIFSTSTPMPVAAAAHGLFLKIYTREERHKRGRGTGALPELEFILNEDEAADEAGRRHVQERRRRSSVSGGGGSVGGGCSSGGGGRGEGLPSLLQKKEAWRRKAIQQRVHAFRVLTGILVESHMGSEAESKQASFGIRFSHNGNQTSNSSAKLVRVCETREISLRISLSAAHTMDDLTKLRNALAECVDLNQIQLFTCSKL</sequence>
<evidence type="ECO:0000256" key="5">
    <source>
        <dbReference type="SAM" id="MobiDB-lite"/>
    </source>
</evidence>
<evidence type="ECO:0000259" key="6">
    <source>
        <dbReference type="Pfam" id="PF00155"/>
    </source>
</evidence>
<feature type="domain" description="Aminotransferase class I/classII large" evidence="6">
    <location>
        <begin position="201"/>
        <end position="356"/>
    </location>
</feature>
<dbReference type="InterPro" id="IPR015421">
    <property type="entry name" value="PyrdxlP-dep_Trfase_major"/>
</dbReference>
<evidence type="ECO:0000313" key="8">
    <source>
        <dbReference type="Proteomes" id="UP000298416"/>
    </source>
</evidence>
<dbReference type="AlphaFoldDB" id="A0A8X8ZTD3"/>
<evidence type="ECO:0000256" key="3">
    <source>
        <dbReference type="ARBA" id="ARBA00022679"/>
    </source>
</evidence>
<name>A0A8X8ZTD3_SALSN</name>
<gene>
    <name evidence="7" type="ORF">SASPL_123397</name>
</gene>
<dbReference type="GO" id="GO:0009102">
    <property type="term" value="P:biotin biosynthetic process"/>
    <property type="evidence" value="ECO:0007669"/>
    <property type="project" value="TreeGrafter"/>
</dbReference>
<dbReference type="InterPro" id="IPR004839">
    <property type="entry name" value="Aminotransferase_I/II_large"/>
</dbReference>
<dbReference type="InterPro" id="IPR050087">
    <property type="entry name" value="AON_synthase_class-II"/>
</dbReference>
<accession>A0A8X8ZTD3</accession>
<dbReference type="Proteomes" id="UP000298416">
    <property type="component" value="Unassembled WGS sequence"/>
</dbReference>
<keyword evidence="8" id="KW-1185">Reference proteome</keyword>
<proteinExistence type="inferred from homology"/>
<organism evidence="7">
    <name type="scientific">Salvia splendens</name>
    <name type="common">Scarlet sage</name>
    <dbReference type="NCBI Taxonomy" id="180675"/>
    <lineage>
        <taxon>Eukaryota</taxon>
        <taxon>Viridiplantae</taxon>
        <taxon>Streptophyta</taxon>
        <taxon>Embryophyta</taxon>
        <taxon>Tracheophyta</taxon>
        <taxon>Spermatophyta</taxon>
        <taxon>Magnoliopsida</taxon>
        <taxon>eudicotyledons</taxon>
        <taxon>Gunneridae</taxon>
        <taxon>Pentapetalae</taxon>
        <taxon>asterids</taxon>
        <taxon>lamiids</taxon>
        <taxon>Lamiales</taxon>
        <taxon>Lamiaceae</taxon>
        <taxon>Nepetoideae</taxon>
        <taxon>Mentheae</taxon>
        <taxon>Salviinae</taxon>
        <taxon>Salvia</taxon>
        <taxon>Salvia subgen. Calosphace</taxon>
        <taxon>core Calosphace</taxon>
    </lineage>
</organism>